<feature type="domain" description="HTH tetR-type" evidence="5">
    <location>
        <begin position="6"/>
        <end position="66"/>
    </location>
</feature>
<dbReference type="PROSITE" id="PS50977">
    <property type="entry name" value="HTH_TETR_2"/>
    <property type="match status" value="1"/>
</dbReference>
<accession>A0ABN3VLY7</accession>
<keyword evidence="2 4" id="KW-0238">DNA-binding</keyword>
<keyword evidence="7" id="KW-1185">Reference proteome</keyword>
<proteinExistence type="predicted"/>
<evidence type="ECO:0000256" key="1">
    <source>
        <dbReference type="ARBA" id="ARBA00023015"/>
    </source>
</evidence>
<dbReference type="InterPro" id="IPR001647">
    <property type="entry name" value="HTH_TetR"/>
</dbReference>
<protein>
    <submittedName>
        <fullName evidence="6">TetR/AcrR family transcriptional regulator</fullName>
    </submittedName>
</protein>
<reference evidence="6 7" key="1">
    <citation type="journal article" date="2019" name="Int. J. Syst. Evol. Microbiol.">
        <title>The Global Catalogue of Microorganisms (GCM) 10K type strain sequencing project: providing services to taxonomists for standard genome sequencing and annotation.</title>
        <authorList>
            <consortium name="The Broad Institute Genomics Platform"/>
            <consortium name="The Broad Institute Genome Sequencing Center for Infectious Disease"/>
            <person name="Wu L."/>
            <person name="Ma J."/>
        </authorList>
    </citation>
    <scope>NUCLEOTIDE SEQUENCE [LARGE SCALE GENOMIC DNA]</scope>
    <source>
        <strain evidence="6 7">JCM 9383</strain>
    </source>
</reference>
<dbReference type="Proteomes" id="UP001500979">
    <property type="component" value="Unassembled WGS sequence"/>
</dbReference>
<evidence type="ECO:0000256" key="4">
    <source>
        <dbReference type="PROSITE-ProRule" id="PRU00335"/>
    </source>
</evidence>
<dbReference type="SUPFAM" id="SSF46689">
    <property type="entry name" value="Homeodomain-like"/>
    <property type="match status" value="1"/>
</dbReference>
<keyword evidence="3" id="KW-0804">Transcription</keyword>
<organism evidence="6 7">
    <name type="scientific">Saccharopolyspora taberi</name>
    <dbReference type="NCBI Taxonomy" id="60895"/>
    <lineage>
        <taxon>Bacteria</taxon>
        <taxon>Bacillati</taxon>
        <taxon>Actinomycetota</taxon>
        <taxon>Actinomycetes</taxon>
        <taxon>Pseudonocardiales</taxon>
        <taxon>Pseudonocardiaceae</taxon>
        <taxon>Saccharopolyspora</taxon>
    </lineage>
</organism>
<dbReference type="EMBL" id="BAAAUX010000033">
    <property type="protein sequence ID" value="GAA2818249.1"/>
    <property type="molecule type" value="Genomic_DNA"/>
</dbReference>
<dbReference type="InterPro" id="IPR009057">
    <property type="entry name" value="Homeodomain-like_sf"/>
</dbReference>
<comment type="caution">
    <text evidence="6">The sequence shown here is derived from an EMBL/GenBank/DDBJ whole genome shotgun (WGS) entry which is preliminary data.</text>
</comment>
<dbReference type="PANTHER" id="PTHR30055:SF234">
    <property type="entry name" value="HTH-TYPE TRANSCRIPTIONAL REGULATOR BETI"/>
    <property type="match status" value="1"/>
</dbReference>
<name>A0ABN3VLY7_9PSEU</name>
<dbReference type="Gene3D" id="1.10.357.10">
    <property type="entry name" value="Tetracycline Repressor, domain 2"/>
    <property type="match status" value="1"/>
</dbReference>
<evidence type="ECO:0000259" key="5">
    <source>
        <dbReference type="PROSITE" id="PS50977"/>
    </source>
</evidence>
<dbReference type="InterPro" id="IPR050109">
    <property type="entry name" value="HTH-type_TetR-like_transc_reg"/>
</dbReference>
<sequence>MGRPPRHDADKLLDAAVGLVAEGGPRAVTMAAVARAARAPSGSVYHRFPDQPALLAELWLRTVTRFQAGFLAALDSGGPVAGARHVVEWSRRNVPEARVLLAGARAFGEPDWPQEARDRLAAANEEVFAAMRRLGAELGFTRKREMSRFQLAVVDLPYAVVRRNLLRGEEIPAFEADVAADAARDLLG</sequence>
<dbReference type="RefSeq" id="WP_344685823.1">
    <property type="nucleotide sequence ID" value="NZ_BAAAUX010000033.1"/>
</dbReference>
<dbReference type="Pfam" id="PF00440">
    <property type="entry name" value="TetR_N"/>
    <property type="match status" value="1"/>
</dbReference>
<keyword evidence="1" id="KW-0805">Transcription regulation</keyword>
<evidence type="ECO:0000256" key="3">
    <source>
        <dbReference type="ARBA" id="ARBA00023163"/>
    </source>
</evidence>
<evidence type="ECO:0000313" key="7">
    <source>
        <dbReference type="Proteomes" id="UP001500979"/>
    </source>
</evidence>
<dbReference type="PANTHER" id="PTHR30055">
    <property type="entry name" value="HTH-TYPE TRANSCRIPTIONAL REGULATOR RUTR"/>
    <property type="match status" value="1"/>
</dbReference>
<evidence type="ECO:0000256" key="2">
    <source>
        <dbReference type="ARBA" id="ARBA00023125"/>
    </source>
</evidence>
<evidence type="ECO:0000313" key="6">
    <source>
        <dbReference type="EMBL" id="GAA2818249.1"/>
    </source>
</evidence>
<gene>
    <name evidence="6" type="ORF">GCM10010470_62020</name>
</gene>
<feature type="DNA-binding region" description="H-T-H motif" evidence="4">
    <location>
        <begin position="29"/>
        <end position="48"/>
    </location>
</feature>